<feature type="domain" description="KIX" evidence="4">
    <location>
        <begin position="75"/>
        <end position="154"/>
    </location>
</feature>
<evidence type="ECO:0000256" key="2">
    <source>
        <dbReference type="SAM" id="MobiDB-lite"/>
    </source>
</evidence>
<feature type="compositionally biased region" description="Basic and acidic residues" evidence="2">
    <location>
        <begin position="164"/>
        <end position="179"/>
    </location>
</feature>
<gene>
    <name evidence="5" type="primary">Hypp1003</name>
    <name evidence="5" type="ORF">BLAG_LOCUS12757</name>
</gene>
<proteinExistence type="predicted"/>
<dbReference type="AlphaFoldDB" id="A0A8J9ZDU2"/>
<dbReference type="GO" id="GO:0006355">
    <property type="term" value="P:regulation of DNA-templated transcription"/>
    <property type="evidence" value="ECO:0007669"/>
    <property type="project" value="InterPro"/>
</dbReference>
<feature type="coiled-coil region" evidence="1">
    <location>
        <begin position="191"/>
        <end position="239"/>
    </location>
</feature>
<reference evidence="5" key="1">
    <citation type="submission" date="2022-01" db="EMBL/GenBank/DDBJ databases">
        <authorList>
            <person name="Braso-Vives M."/>
        </authorList>
    </citation>
    <scope>NUCLEOTIDE SEQUENCE</scope>
</reference>
<keyword evidence="1" id="KW-0175">Coiled coil</keyword>
<evidence type="ECO:0000313" key="5">
    <source>
        <dbReference type="EMBL" id="CAH1252762.1"/>
    </source>
</evidence>
<evidence type="ECO:0000313" key="6">
    <source>
        <dbReference type="Proteomes" id="UP000838412"/>
    </source>
</evidence>
<evidence type="ECO:0000256" key="3">
    <source>
        <dbReference type="SAM" id="SignalP"/>
    </source>
</evidence>
<feature type="region of interest" description="Disordered" evidence="2">
    <location>
        <begin position="240"/>
        <end position="262"/>
    </location>
</feature>
<dbReference type="GO" id="GO:0003712">
    <property type="term" value="F:transcription coregulator activity"/>
    <property type="evidence" value="ECO:0007669"/>
    <property type="project" value="InterPro"/>
</dbReference>
<evidence type="ECO:0000256" key="1">
    <source>
        <dbReference type="SAM" id="Coils"/>
    </source>
</evidence>
<accession>A0A8J9ZDU2</accession>
<evidence type="ECO:0000259" key="4">
    <source>
        <dbReference type="PROSITE" id="PS50952"/>
    </source>
</evidence>
<protein>
    <submittedName>
        <fullName evidence="5">Hypp1003 protein</fullName>
    </submittedName>
</protein>
<name>A0A8J9ZDU2_BRALA</name>
<keyword evidence="6" id="KW-1185">Reference proteome</keyword>
<feature type="compositionally biased region" description="Basic and acidic residues" evidence="2">
    <location>
        <begin position="245"/>
        <end position="261"/>
    </location>
</feature>
<keyword evidence="3" id="KW-0732">Signal</keyword>
<organism evidence="5 6">
    <name type="scientific">Branchiostoma lanceolatum</name>
    <name type="common">Common lancelet</name>
    <name type="synonym">Amphioxus lanceolatum</name>
    <dbReference type="NCBI Taxonomy" id="7740"/>
    <lineage>
        <taxon>Eukaryota</taxon>
        <taxon>Metazoa</taxon>
        <taxon>Chordata</taxon>
        <taxon>Cephalochordata</taxon>
        <taxon>Leptocardii</taxon>
        <taxon>Amphioxiformes</taxon>
        <taxon>Branchiostomatidae</taxon>
        <taxon>Branchiostoma</taxon>
    </lineage>
</organism>
<feature type="region of interest" description="Disordered" evidence="2">
    <location>
        <begin position="151"/>
        <end position="187"/>
    </location>
</feature>
<dbReference type="EMBL" id="OV696687">
    <property type="protein sequence ID" value="CAH1252762.1"/>
    <property type="molecule type" value="Genomic_DNA"/>
</dbReference>
<dbReference type="OrthoDB" id="10106069at2759"/>
<feature type="chain" id="PRO_5035430942" evidence="3">
    <location>
        <begin position="21"/>
        <end position="280"/>
    </location>
</feature>
<dbReference type="Proteomes" id="UP000838412">
    <property type="component" value="Chromosome 2"/>
</dbReference>
<dbReference type="PROSITE" id="PS50952">
    <property type="entry name" value="KIX"/>
    <property type="match status" value="1"/>
</dbReference>
<sequence length="280" mass="31486">MERKVTIFVAVFLLLGQVACSSTSVFERLAGGCDDVDCPSTATLENKNATLMQFWEKIKSAVDSTKRELGVREQEVSHVSHHLVAKIVRKLLADETVRKYIVESEMGRVNESVVAVLSSKISKLEFEMSHAMAENEELKSQVAEMRAEMTKELDTGSDDDDEEHAGNEHQYGGHHDGRHVGGKSGRLKSRVAGLESTLANLQWELVAERNKVGRYEEELASLAVRQEELQVRLEELTLQVSADSHSGKKAEPTEKLPHEFTEDYQYDYVDDYHAPLGQRR</sequence>
<dbReference type="InterPro" id="IPR003101">
    <property type="entry name" value="KIX_dom"/>
</dbReference>
<feature type="signal peptide" evidence="3">
    <location>
        <begin position="1"/>
        <end position="20"/>
    </location>
</feature>